<dbReference type="PANTHER" id="PTHR15863">
    <property type="entry name" value="MRN COMPLEX-INTERACTING PROTEIN"/>
    <property type="match status" value="1"/>
</dbReference>
<feature type="region of interest" description="Disordered" evidence="1">
    <location>
        <begin position="109"/>
        <end position="146"/>
    </location>
</feature>
<feature type="compositionally biased region" description="Basic and acidic residues" evidence="1">
    <location>
        <begin position="123"/>
        <end position="136"/>
    </location>
</feature>
<name>A0A2N9IN61_FAGSY</name>
<feature type="compositionally biased region" description="Low complexity" evidence="1">
    <location>
        <begin position="37"/>
        <end position="47"/>
    </location>
</feature>
<evidence type="ECO:0000313" key="2">
    <source>
        <dbReference type="EMBL" id="SPD25381.1"/>
    </source>
</evidence>
<dbReference type="EMBL" id="OIVN01006115">
    <property type="protein sequence ID" value="SPD25381.1"/>
    <property type="molecule type" value="Genomic_DNA"/>
</dbReference>
<dbReference type="PANTHER" id="PTHR15863:SF2">
    <property type="entry name" value="MRN COMPLEX-INTERACTING PROTEIN"/>
    <property type="match status" value="1"/>
</dbReference>
<organism evidence="2">
    <name type="scientific">Fagus sylvatica</name>
    <name type="common">Beechnut</name>
    <dbReference type="NCBI Taxonomy" id="28930"/>
    <lineage>
        <taxon>Eukaryota</taxon>
        <taxon>Viridiplantae</taxon>
        <taxon>Streptophyta</taxon>
        <taxon>Embryophyta</taxon>
        <taxon>Tracheophyta</taxon>
        <taxon>Spermatophyta</taxon>
        <taxon>Magnoliopsida</taxon>
        <taxon>eudicotyledons</taxon>
        <taxon>Gunneridae</taxon>
        <taxon>Pentapetalae</taxon>
        <taxon>rosids</taxon>
        <taxon>fabids</taxon>
        <taxon>Fagales</taxon>
        <taxon>Fagaceae</taxon>
        <taxon>Fagus</taxon>
    </lineage>
</organism>
<dbReference type="GO" id="GO:0007095">
    <property type="term" value="P:mitotic G2 DNA damage checkpoint signaling"/>
    <property type="evidence" value="ECO:0007669"/>
    <property type="project" value="TreeGrafter"/>
</dbReference>
<dbReference type="GO" id="GO:0005634">
    <property type="term" value="C:nucleus"/>
    <property type="evidence" value="ECO:0007669"/>
    <property type="project" value="TreeGrafter"/>
</dbReference>
<dbReference type="AlphaFoldDB" id="A0A2N9IN61"/>
<feature type="compositionally biased region" description="Basic and acidic residues" evidence="1">
    <location>
        <begin position="49"/>
        <end position="59"/>
    </location>
</feature>
<accession>A0A2N9IN61</accession>
<sequence length="205" mass="23610">MQSVLKVFAQGFVAKDLRGFVQNFNMSRINGPPLPQSQPHQQQQQQQEITHDHTNNKRRSDWSQYLDSVEYKEERAAAASGVGQGIYKPIFSKRNSATKNVAGRYQTIMAEGSSSSPSVNDDYYMKQDEQQQEPRTRTKPQLPAAKAKRDSISKWNHYITQDHNDDLQLGSARNFDEYWTNNDHTTLETITNDQEVEDDVHPDFM</sequence>
<dbReference type="GO" id="GO:0003682">
    <property type="term" value="F:chromatin binding"/>
    <property type="evidence" value="ECO:0007669"/>
    <property type="project" value="TreeGrafter"/>
</dbReference>
<gene>
    <name evidence="2" type="ORF">FSB_LOCUS53263</name>
</gene>
<protein>
    <submittedName>
        <fullName evidence="2">Uncharacterized protein</fullName>
    </submittedName>
</protein>
<evidence type="ECO:0000256" key="1">
    <source>
        <dbReference type="SAM" id="MobiDB-lite"/>
    </source>
</evidence>
<feature type="region of interest" description="Disordered" evidence="1">
    <location>
        <begin position="26"/>
        <end position="59"/>
    </location>
</feature>
<dbReference type="InterPro" id="IPR032739">
    <property type="entry name" value="MRNIP"/>
</dbReference>
<reference evidence="2" key="1">
    <citation type="submission" date="2018-02" db="EMBL/GenBank/DDBJ databases">
        <authorList>
            <person name="Cohen D.B."/>
            <person name="Kent A.D."/>
        </authorList>
    </citation>
    <scope>NUCLEOTIDE SEQUENCE</scope>
</reference>
<proteinExistence type="predicted"/>